<keyword evidence="1" id="KW-0732">Signal</keyword>
<evidence type="ECO:0000313" key="3">
    <source>
        <dbReference type="Proteomes" id="UP000642468"/>
    </source>
</evidence>
<dbReference type="RefSeq" id="WP_190785840.1">
    <property type="nucleotide sequence ID" value="NZ_JACWZZ010000004.1"/>
</dbReference>
<reference evidence="2 3" key="1">
    <citation type="submission" date="2020-09" db="EMBL/GenBank/DDBJ databases">
        <authorList>
            <person name="Kim M.K."/>
        </authorList>
    </citation>
    <scope>NUCLEOTIDE SEQUENCE [LARGE SCALE GENOMIC DNA]</scope>
    <source>
        <strain evidence="2 3">BT646</strain>
    </source>
</reference>
<protein>
    <recommendedName>
        <fullName evidence="4">DUF1571 domain-containing protein</fullName>
    </recommendedName>
</protein>
<gene>
    <name evidence="2" type="ORF">IC231_17885</name>
</gene>
<feature type="chain" id="PRO_5045209528" description="DUF1571 domain-containing protein" evidence="1">
    <location>
        <begin position="25"/>
        <end position="253"/>
    </location>
</feature>
<evidence type="ECO:0008006" key="4">
    <source>
        <dbReference type="Google" id="ProtNLM"/>
    </source>
</evidence>
<evidence type="ECO:0000256" key="1">
    <source>
        <dbReference type="SAM" id="SignalP"/>
    </source>
</evidence>
<organism evidence="2 3">
    <name type="scientific">Hymenobacter duratus</name>
    <dbReference type="NCBI Taxonomy" id="2771356"/>
    <lineage>
        <taxon>Bacteria</taxon>
        <taxon>Pseudomonadati</taxon>
        <taxon>Bacteroidota</taxon>
        <taxon>Cytophagia</taxon>
        <taxon>Cytophagales</taxon>
        <taxon>Hymenobacteraceae</taxon>
        <taxon>Hymenobacter</taxon>
    </lineage>
</organism>
<comment type="caution">
    <text evidence="2">The sequence shown here is derived from an EMBL/GenBank/DDBJ whole genome shotgun (WGS) entry which is preliminary data.</text>
</comment>
<evidence type="ECO:0000313" key="2">
    <source>
        <dbReference type="EMBL" id="MBD2716923.1"/>
    </source>
</evidence>
<proteinExistence type="predicted"/>
<feature type="signal peptide" evidence="1">
    <location>
        <begin position="1"/>
        <end position="24"/>
    </location>
</feature>
<dbReference type="Proteomes" id="UP000642468">
    <property type="component" value="Unassembled WGS sequence"/>
</dbReference>
<sequence length="253" mass="28339">MMNRIMRFGVLVLGLLAGSVAGFGQPAGSGSPSAAELKKNIALVSSKGEEDGGLLIAKTARQVALYLLFHELSAAEARKLGLYLSVDSKDAAQFRVYLFNYHSGGTRGQVNVPVMQWKNQAGQLFSYAPALEAGFYEIHKLKSSGRKLYLLLADEQGSSRCMQRIAYVMELKGNYLLLDAPAFDQSPYLSLCDVSMEFDVRQQLLRLDVTEFDFEYYEPQDEPRRLLARWGFRSLEATPRLTLKFNGQRFTKP</sequence>
<name>A0ABR8JMG2_9BACT</name>
<accession>A0ABR8JMG2</accession>
<dbReference type="EMBL" id="JACWZZ010000004">
    <property type="protein sequence ID" value="MBD2716923.1"/>
    <property type="molecule type" value="Genomic_DNA"/>
</dbReference>
<keyword evidence="3" id="KW-1185">Reference proteome</keyword>